<dbReference type="Proteomes" id="UP001458946">
    <property type="component" value="Unassembled WGS sequence"/>
</dbReference>
<protein>
    <submittedName>
        <fullName evidence="2">Uncharacterized protein</fullName>
    </submittedName>
</protein>
<reference evidence="2 3" key="1">
    <citation type="submission" date="2024-02" db="EMBL/GenBank/DDBJ databases">
        <title>Deinococcus xinjiangensis NBRC 107630.</title>
        <authorList>
            <person name="Ichikawa N."/>
            <person name="Katano-Makiyama Y."/>
            <person name="Hidaka K."/>
        </authorList>
    </citation>
    <scope>NUCLEOTIDE SEQUENCE [LARGE SCALE GENOMIC DNA]</scope>
    <source>
        <strain evidence="2 3">NBRC 107630</strain>
    </source>
</reference>
<feature type="chain" id="PRO_5046535468" evidence="1">
    <location>
        <begin position="22"/>
        <end position="237"/>
    </location>
</feature>
<comment type="caution">
    <text evidence="2">The sequence shown here is derived from an EMBL/GenBank/DDBJ whole genome shotgun (WGS) entry which is preliminary data.</text>
</comment>
<dbReference type="RefSeq" id="WP_353542844.1">
    <property type="nucleotide sequence ID" value="NZ_BAABRN010000031.1"/>
</dbReference>
<keyword evidence="3" id="KW-1185">Reference proteome</keyword>
<feature type="signal peptide" evidence="1">
    <location>
        <begin position="1"/>
        <end position="21"/>
    </location>
</feature>
<keyword evidence="1" id="KW-0732">Signal</keyword>
<accession>A0ABP9VCC2</accession>
<proteinExistence type="predicted"/>
<sequence>MLARRLLPLAALLGALGVVYASVPTTPIGSGGSKFLSLLPSTGQTAQVMRAGAKLTIVDLQQRVMSVGGSREALQEVMASVAQGQIPAYDPRLGISKEEFSKYLVFQTVPVPTGKTVKFAVTRDAYRVAFSDAPVNGLLRGLSFDLKTGELRVPEGFIVKPVVVSASTAPDRSIDLRGGLQWNLRGYNAEAQNGINGQLSLFQVGDNQVLFIYKRVSSLIHGTFNNTSSEIMLKYTR</sequence>
<name>A0ABP9VCC2_9DEIO</name>
<dbReference type="EMBL" id="BAABRN010000031">
    <property type="protein sequence ID" value="GAA5502873.1"/>
    <property type="molecule type" value="Genomic_DNA"/>
</dbReference>
<gene>
    <name evidence="2" type="ORF">Dxin01_02620</name>
</gene>
<evidence type="ECO:0000256" key="1">
    <source>
        <dbReference type="SAM" id="SignalP"/>
    </source>
</evidence>
<evidence type="ECO:0000313" key="2">
    <source>
        <dbReference type="EMBL" id="GAA5502873.1"/>
    </source>
</evidence>
<organism evidence="2 3">
    <name type="scientific">Deinococcus xinjiangensis</name>
    <dbReference type="NCBI Taxonomy" id="457454"/>
    <lineage>
        <taxon>Bacteria</taxon>
        <taxon>Thermotogati</taxon>
        <taxon>Deinococcota</taxon>
        <taxon>Deinococci</taxon>
        <taxon>Deinococcales</taxon>
        <taxon>Deinococcaceae</taxon>
        <taxon>Deinococcus</taxon>
    </lineage>
</organism>
<evidence type="ECO:0000313" key="3">
    <source>
        <dbReference type="Proteomes" id="UP001458946"/>
    </source>
</evidence>